<evidence type="ECO:0000313" key="4">
    <source>
        <dbReference type="EMBL" id="KAF7166522.1"/>
    </source>
</evidence>
<protein>
    <recommendedName>
        <fullName evidence="1">glutathione-specific gamma-glutamylcyclotransferase</fullName>
        <ecNumber evidence="1">4.3.2.7</ecNumber>
    </recommendedName>
</protein>
<dbReference type="GO" id="GO:0006751">
    <property type="term" value="P:glutathione catabolic process"/>
    <property type="evidence" value="ECO:0007669"/>
    <property type="project" value="InterPro"/>
</dbReference>
<proteinExistence type="predicted"/>
<dbReference type="EMBL" id="JACBAE010001302">
    <property type="protein sequence ID" value="KAF7166522.1"/>
    <property type="molecule type" value="Genomic_DNA"/>
</dbReference>
<evidence type="ECO:0000313" key="5">
    <source>
        <dbReference type="Proteomes" id="UP000654922"/>
    </source>
</evidence>
<comment type="caution">
    <text evidence="4">The sequence shown here is derived from an EMBL/GenBank/DDBJ whole genome shotgun (WGS) entry which is preliminary data.</text>
</comment>
<dbReference type="PANTHER" id="PTHR12192:SF2">
    <property type="entry name" value="GLUTATHIONE-SPECIFIC GAMMA-GLUTAMYLCYCLOTRANSFERASE 2"/>
    <property type="match status" value="1"/>
</dbReference>
<accession>A0A8H6Q6J6</accession>
<dbReference type="InterPro" id="IPR006840">
    <property type="entry name" value="ChaC"/>
</dbReference>
<evidence type="ECO:0000256" key="3">
    <source>
        <dbReference type="SAM" id="MobiDB-lite"/>
    </source>
</evidence>
<dbReference type="OrthoDB" id="1933483at2759"/>
<organism evidence="4 5">
    <name type="scientific">Aspergillus felis</name>
    <dbReference type="NCBI Taxonomy" id="1287682"/>
    <lineage>
        <taxon>Eukaryota</taxon>
        <taxon>Fungi</taxon>
        <taxon>Dikarya</taxon>
        <taxon>Ascomycota</taxon>
        <taxon>Pezizomycotina</taxon>
        <taxon>Eurotiomycetes</taxon>
        <taxon>Eurotiomycetidae</taxon>
        <taxon>Eurotiales</taxon>
        <taxon>Aspergillaceae</taxon>
        <taxon>Aspergillus</taxon>
        <taxon>Aspergillus subgen. Fumigati</taxon>
    </lineage>
</organism>
<sequence length="299" mass="32898">MTIPETTQSPPADRTWRNYFPDGDLWVFGYGLTRRKGVSFGNHHHTMTNESQAISTAMSDASGRPGTHSQNSAIAKISLINHSTDHRGTPEAPGRVVTVIERGFWETLDDPHAHLESSTARVWGAAYHIPASHAEEVHDYLDDREIDGYTVHYTPFHPISAVSASTVSKVPETEAAPQTQSPSQAHAAPITCMVYIGQPTNPQFLRDPARREPQDVAEVISRGRGQSGKNTEYLYLLEKALEGLGLGSADMHVTDLVRRVKAIESTEESTAEEAAAERDVKQSLEASWAEAHRQPSKIE</sequence>
<dbReference type="EC" id="4.3.2.7" evidence="1"/>
<evidence type="ECO:0000256" key="1">
    <source>
        <dbReference type="ARBA" id="ARBA00012344"/>
    </source>
</evidence>
<dbReference type="PANTHER" id="PTHR12192">
    <property type="entry name" value="CATION TRANSPORT PROTEIN CHAC-RELATED"/>
    <property type="match status" value="1"/>
</dbReference>
<name>A0A8H6Q6J6_9EURO</name>
<dbReference type="GO" id="GO:0005737">
    <property type="term" value="C:cytoplasm"/>
    <property type="evidence" value="ECO:0007669"/>
    <property type="project" value="TreeGrafter"/>
</dbReference>
<evidence type="ECO:0000256" key="2">
    <source>
        <dbReference type="ARBA" id="ARBA00023239"/>
    </source>
</evidence>
<dbReference type="AlphaFoldDB" id="A0A8H6Q6J6"/>
<feature type="compositionally biased region" description="Basic and acidic residues" evidence="3">
    <location>
        <begin position="290"/>
        <end position="299"/>
    </location>
</feature>
<dbReference type="Pfam" id="PF04752">
    <property type="entry name" value="ChaC"/>
    <property type="match status" value="1"/>
</dbReference>
<gene>
    <name evidence="4" type="ORF">CNMCM5623_000147</name>
</gene>
<feature type="region of interest" description="Disordered" evidence="3">
    <location>
        <begin position="264"/>
        <end position="299"/>
    </location>
</feature>
<keyword evidence="2" id="KW-0456">Lyase</keyword>
<dbReference type="Proteomes" id="UP000654922">
    <property type="component" value="Unassembled WGS sequence"/>
</dbReference>
<reference evidence="4" key="1">
    <citation type="submission" date="2020-06" db="EMBL/GenBank/DDBJ databases">
        <title>Draft genome sequences of strains closely related to Aspergillus parafelis and Aspergillus hiratsukae.</title>
        <authorList>
            <person name="Dos Santos R.A.C."/>
            <person name="Rivero-Menendez O."/>
            <person name="Steenwyk J.L."/>
            <person name="Mead M.E."/>
            <person name="Goldman G.H."/>
            <person name="Alastruey-Izquierdo A."/>
            <person name="Rokas A."/>
        </authorList>
    </citation>
    <scope>NUCLEOTIDE SEQUENCE</scope>
    <source>
        <strain evidence="4">CNM-CM5623</strain>
    </source>
</reference>
<dbReference type="GO" id="GO:0061928">
    <property type="term" value="F:glutathione specific gamma-glutamylcyclotransferase activity"/>
    <property type="evidence" value="ECO:0007669"/>
    <property type="project" value="UniProtKB-EC"/>
</dbReference>